<feature type="domain" description="DNA helicase Holliday junction RuvA type" evidence="7">
    <location>
        <begin position="1"/>
        <end position="60"/>
    </location>
</feature>
<dbReference type="KEGG" id="haby:HLVA_13260"/>
<dbReference type="CDD" id="cd14332">
    <property type="entry name" value="UBA_RuvA_C"/>
    <property type="match status" value="1"/>
</dbReference>
<dbReference type="Gene3D" id="2.40.50.140">
    <property type="entry name" value="Nucleic acid-binding proteins"/>
    <property type="match status" value="1"/>
</dbReference>
<evidence type="ECO:0000256" key="2">
    <source>
        <dbReference type="ARBA" id="ARBA00022763"/>
    </source>
</evidence>
<evidence type="ECO:0000256" key="5">
    <source>
        <dbReference type="ARBA" id="ARBA00023204"/>
    </source>
</evidence>
<reference evidence="9 10" key="1">
    <citation type="submission" date="2022-11" db="EMBL/GenBank/DDBJ databases">
        <title>Haliovirga abyssi gen. nov., sp. nov., a mesophilic fermentative bacterium isolated from the Iheya North hydrothermal field and the proposal of Haliovirgaceae fam. nov.</title>
        <authorList>
            <person name="Miyazaki U."/>
            <person name="Tame A."/>
            <person name="Miyazaki J."/>
            <person name="Takai K."/>
            <person name="Sawayama S."/>
            <person name="Kitajima M."/>
            <person name="Okamoto A."/>
            <person name="Nakagawa S."/>
        </authorList>
    </citation>
    <scope>NUCLEOTIDE SEQUENCE [LARGE SCALE GENOMIC DNA]</scope>
    <source>
        <strain evidence="9 10">IC12</strain>
    </source>
</reference>
<dbReference type="GO" id="GO:0006310">
    <property type="term" value="P:DNA recombination"/>
    <property type="evidence" value="ECO:0007669"/>
    <property type="project" value="UniProtKB-UniRule"/>
</dbReference>
<evidence type="ECO:0000256" key="4">
    <source>
        <dbReference type="ARBA" id="ARBA00023172"/>
    </source>
</evidence>
<dbReference type="Pfam" id="PF14520">
    <property type="entry name" value="HHH_5"/>
    <property type="match status" value="1"/>
</dbReference>
<dbReference type="EMBL" id="AP027059">
    <property type="protein sequence ID" value="BDU50757.1"/>
    <property type="molecule type" value="Genomic_DNA"/>
</dbReference>
<evidence type="ECO:0000313" key="10">
    <source>
        <dbReference type="Proteomes" id="UP001321582"/>
    </source>
</evidence>
<keyword evidence="9" id="KW-0067">ATP-binding</keyword>
<keyword evidence="9" id="KW-0378">Hydrolase</keyword>
<keyword evidence="3 6" id="KW-0238">DNA-binding</keyword>
<evidence type="ECO:0000256" key="3">
    <source>
        <dbReference type="ARBA" id="ARBA00023125"/>
    </source>
</evidence>
<gene>
    <name evidence="6 9" type="primary">ruvA</name>
    <name evidence="9" type="ORF">HLVA_13260</name>
</gene>
<dbReference type="InterPro" id="IPR013849">
    <property type="entry name" value="DNA_helicase_Holl-junc_RuvA_I"/>
</dbReference>
<dbReference type="InterPro" id="IPR010994">
    <property type="entry name" value="RuvA_2-like"/>
</dbReference>
<sequence>MYEYIKGKIVVKRVDYVAIDINGIAYKIYISLKTYESIKNSEEKLYIYTHVKEEAFKLFGFYTEEERKFFVILVNASGVGPKLAIAVLSTYSIAELKDIIINEQLKRLIKVPGLGMKKGQKLILDIKDKIKLTGEIGEETAETNNGYKLEEDIILALQSLGYGEKEIKKLLKTEDIMKYTSIEEAIKDILKKSRK</sequence>
<comment type="subcellular location">
    <subcellularLocation>
        <location evidence="6">Cytoplasm</location>
    </subcellularLocation>
</comment>
<comment type="domain">
    <text evidence="6">Has three domains with a flexible linker between the domains II and III and assumes an 'L' shape. Domain III is highly mobile and contacts RuvB.</text>
</comment>
<dbReference type="GO" id="GO:0009379">
    <property type="term" value="C:Holliday junction helicase complex"/>
    <property type="evidence" value="ECO:0007669"/>
    <property type="project" value="InterPro"/>
</dbReference>
<accession>A0AAU9DLD2</accession>
<name>A0AAU9DLD2_9FUSO</name>
<dbReference type="Pfam" id="PF01330">
    <property type="entry name" value="RuvA_N"/>
    <property type="match status" value="1"/>
</dbReference>
<dbReference type="GO" id="GO:0000400">
    <property type="term" value="F:four-way junction DNA binding"/>
    <property type="evidence" value="ECO:0007669"/>
    <property type="project" value="UniProtKB-UniRule"/>
</dbReference>
<keyword evidence="1 6" id="KW-0963">Cytoplasm</keyword>
<keyword evidence="4 6" id="KW-0233">DNA recombination</keyword>
<dbReference type="Proteomes" id="UP001321582">
    <property type="component" value="Chromosome"/>
</dbReference>
<dbReference type="SUPFAM" id="SSF50249">
    <property type="entry name" value="Nucleic acid-binding proteins"/>
    <property type="match status" value="1"/>
</dbReference>
<comment type="caution">
    <text evidence="6">Lacks conserved residue(s) required for the propagation of feature annotation.</text>
</comment>
<dbReference type="GO" id="GO:0048476">
    <property type="term" value="C:Holliday junction resolvase complex"/>
    <property type="evidence" value="ECO:0007669"/>
    <property type="project" value="UniProtKB-UniRule"/>
</dbReference>
<dbReference type="HAMAP" id="MF_00031">
    <property type="entry name" value="DNA_HJ_migration_RuvA"/>
    <property type="match status" value="1"/>
</dbReference>
<dbReference type="InterPro" id="IPR012340">
    <property type="entry name" value="NA-bd_OB-fold"/>
</dbReference>
<dbReference type="InterPro" id="IPR011114">
    <property type="entry name" value="RuvA_C"/>
</dbReference>
<dbReference type="NCBIfam" id="TIGR00084">
    <property type="entry name" value="ruvA"/>
    <property type="match status" value="1"/>
</dbReference>
<keyword evidence="9" id="KW-0547">Nucleotide-binding</keyword>
<keyword evidence="2 6" id="KW-0227">DNA damage</keyword>
<feature type="domain" description="Holliday junction DNA helicase RuvA C-terminal" evidence="8">
    <location>
        <begin position="150"/>
        <end position="192"/>
    </location>
</feature>
<proteinExistence type="inferred from homology"/>
<dbReference type="InterPro" id="IPR000085">
    <property type="entry name" value="RuvA"/>
</dbReference>
<comment type="function">
    <text evidence="6">The RuvA-RuvB-RuvC complex processes Holliday junction (HJ) DNA during genetic recombination and DNA repair, while the RuvA-RuvB complex plays an important role in the rescue of blocked DNA replication forks via replication fork reversal (RFR). RuvA specifically binds to HJ cruciform DNA, conferring on it an open structure. The RuvB hexamer acts as an ATP-dependent pump, pulling dsDNA into and through the RuvAB complex. HJ branch migration allows RuvC to scan DNA until it finds its consensus sequence, where it cleaves and resolves the cruciform DNA.</text>
</comment>
<dbReference type="GO" id="GO:0005737">
    <property type="term" value="C:cytoplasm"/>
    <property type="evidence" value="ECO:0007669"/>
    <property type="project" value="UniProtKB-SubCell"/>
</dbReference>
<dbReference type="GO" id="GO:0009378">
    <property type="term" value="F:four-way junction helicase activity"/>
    <property type="evidence" value="ECO:0007669"/>
    <property type="project" value="InterPro"/>
</dbReference>
<dbReference type="Pfam" id="PF07499">
    <property type="entry name" value="RuvA_C"/>
    <property type="match status" value="1"/>
</dbReference>
<evidence type="ECO:0000259" key="8">
    <source>
        <dbReference type="Pfam" id="PF07499"/>
    </source>
</evidence>
<dbReference type="SUPFAM" id="SSF47781">
    <property type="entry name" value="RuvA domain 2-like"/>
    <property type="match status" value="1"/>
</dbReference>
<keyword evidence="10" id="KW-1185">Reference proteome</keyword>
<protein>
    <recommendedName>
        <fullName evidence="6">Holliday junction branch migration complex subunit RuvA</fullName>
    </recommendedName>
</protein>
<comment type="similarity">
    <text evidence="6">Belongs to the RuvA family.</text>
</comment>
<dbReference type="Gene3D" id="1.10.150.20">
    <property type="entry name" value="5' to 3' exonuclease, C-terminal subdomain"/>
    <property type="match status" value="1"/>
</dbReference>
<feature type="region of interest" description="Domain III" evidence="6">
    <location>
        <begin position="142"/>
        <end position="195"/>
    </location>
</feature>
<comment type="subunit">
    <text evidence="6">Homotetramer. Forms an RuvA(8)-RuvB(12)-Holliday junction (HJ) complex. HJ DNA is sandwiched between 2 RuvA tetramers; dsDNA enters through RuvA and exits via RuvB. An RuvB hexamer assembles on each DNA strand where it exits the tetramer. Each RuvB hexamer is contacted by two RuvA subunits (via domain III) on 2 adjacent RuvB subunits; this complex drives branch migration. In the full resolvosome a probable DNA-RuvA(4)-RuvB(12)-RuvC(2) complex forms which resolves the HJ.</text>
</comment>
<dbReference type="AlphaFoldDB" id="A0AAU9DLD2"/>
<dbReference type="RefSeq" id="WP_307903613.1">
    <property type="nucleotide sequence ID" value="NZ_AP027059.1"/>
</dbReference>
<evidence type="ECO:0000313" key="9">
    <source>
        <dbReference type="EMBL" id="BDU50757.1"/>
    </source>
</evidence>
<keyword evidence="9" id="KW-0347">Helicase</keyword>
<evidence type="ECO:0000256" key="1">
    <source>
        <dbReference type="ARBA" id="ARBA00022490"/>
    </source>
</evidence>
<organism evidence="9 10">
    <name type="scientific">Haliovirga abyssi</name>
    <dbReference type="NCBI Taxonomy" id="2996794"/>
    <lineage>
        <taxon>Bacteria</taxon>
        <taxon>Fusobacteriati</taxon>
        <taxon>Fusobacteriota</taxon>
        <taxon>Fusobacteriia</taxon>
        <taxon>Fusobacteriales</taxon>
        <taxon>Haliovirgaceae</taxon>
        <taxon>Haliovirga</taxon>
    </lineage>
</organism>
<evidence type="ECO:0000259" key="7">
    <source>
        <dbReference type="Pfam" id="PF01330"/>
    </source>
</evidence>
<evidence type="ECO:0000256" key="6">
    <source>
        <dbReference type="HAMAP-Rule" id="MF_00031"/>
    </source>
</evidence>
<dbReference type="GO" id="GO:0006281">
    <property type="term" value="P:DNA repair"/>
    <property type="evidence" value="ECO:0007669"/>
    <property type="project" value="UniProtKB-UniRule"/>
</dbReference>
<dbReference type="GO" id="GO:0005524">
    <property type="term" value="F:ATP binding"/>
    <property type="evidence" value="ECO:0007669"/>
    <property type="project" value="InterPro"/>
</dbReference>
<keyword evidence="5 6" id="KW-0234">DNA repair</keyword>